<dbReference type="EC" id="2.7.1.5" evidence="2"/>
<dbReference type="eggNOG" id="COG1070">
    <property type="taxonomic scope" value="Bacteria"/>
</dbReference>
<gene>
    <name evidence="2" type="ORF">ADIARSV_1630</name>
</gene>
<keyword evidence="3" id="KW-1185">Reference proteome</keyword>
<dbReference type="Gene3D" id="3.30.420.40">
    <property type="match status" value="1"/>
</dbReference>
<organism evidence="2 3">
    <name type="scientific">Arcticibacter svalbardensis MN12-7</name>
    <dbReference type="NCBI Taxonomy" id="1150600"/>
    <lineage>
        <taxon>Bacteria</taxon>
        <taxon>Pseudomonadati</taxon>
        <taxon>Bacteroidota</taxon>
        <taxon>Sphingobacteriia</taxon>
        <taxon>Sphingobacteriales</taxon>
        <taxon>Sphingobacteriaceae</taxon>
        <taxon>Arcticibacter</taxon>
    </lineage>
</organism>
<dbReference type="PATRIC" id="fig|1150600.3.peg.1603"/>
<dbReference type="Pfam" id="PF02782">
    <property type="entry name" value="FGGY_C"/>
    <property type="match status" value="1"/>
</dbReference>
<evidence type="ECO:0000313" key="3">
    <source>
        <dbReference type="Proteomes" id="UP000014174"/>
    </source>
</evidence>
<accession>R9GTI4</accession>
<feature type="domain" description="Carbohydrate kinase FGGY C-terminal" evidence="1">
    <location>
        <begin position="11"/>
        <end position="59"/>
    </location>
</feature>
<dbReference type="GO" id="GO:0008993">
    <property type="term" value="F:rhamnulokinase activity"/>
    <property type="evidence" value="ECO:0007669"/>
    <property type="project" value="UniProtKB-EC"/>
</dbReference>
<evidence type="ECO:0000313" key="2">
    <source>
        <dbReference type="EMBL" id="EOR95142.1"/>
    </source>
</evidence>
<dbReference type="Proteomes" id="UP000014174">
    <property type="component" value="Unassembled WGS sequence"/>
</dbReference>
<name>R9GTI4_9SPHI</name>
<dbReference type="SUPFAM" id="SSF53067">
    <property type="entry name" value="Actin-like ATPase domain"/>
    <property type="match status" value="1"/>
</dbReference>
<sequence length="86" mass="9317">MQTQASKLVLEGTNVKRIFVDGGFSKNPIYMQLLASAFPEMEVFAASVAQATSIGAALAIHKHWNSKSLATNIIDLNFYSASELVL</sequence>
<reference evidence="2 3" key="1">
    <citation type="journal article" date="2013" name="Genome Announc.">
        <title>Draft Genome Sequence of Arcticibacter svalbardensis Strain MN12-7T, a Member of the Family Sphingobacteriaceae Isolated from an Arctic Soil Sample.</title>
        <authorList>
            <person name="Shivaji S."/>
            <person name="Ara S."/>
            <person name="Prasad S."/>
            <person name="Manasa B.P."/>
            <person name="Begum Z."/>
            <person name="Singh A."/>
            <person name="Kumar Pinnaka A."/>
        </authorList>
    </citation>
    <scope>NUCLEOTIDE SEQUENCE [LARGE SCALE GENOMIC DNA]</scope>
    <source>
        <strain evidence="2 3">MN12-7</strain>
    </source>
</reference>
<comment type="caution">
    <text evidence="2">The sequence shown here is derived from an EMBL/GenBank/DDBJ whole genome shotgun (WGS) entry which is preliminary data.</text>
</comment>
<proteinExistence type="predicted"/>
<dbReference type="InterPro" id="IPR018485">
    <property type="entry name" value="FGGY_C"/>
</dbReference>
<keyword evidence="2" id="KW-0808">Transferase</keyword>
<dbReference type="InterPro" id="IPR043129">
    <property type="entry name" value="ATPase_NBD"/>
</dbReference>
<dbReference type="AlphaFoldDB" id="R9GTI4"/>
<dbReference type="STRING" id="1150600.ADIARSV_1630"/>
<keyword evidence="2" id="KW-0418">Kinase</keyword>
<protein>
    <submittedName>
        <fullName evidence="2">Rhamnulokinase RhaK in alpha-proteobacteria</fullName>
        <ecNumber evidence="2">2.7.1.5</ecNumber>
    </submittedName>
</protein>
<dbReference type="EMBL" id="AQPN01000063">
    <property type="protein sequence ID" value="EOR95142.1"/>
    <property type="molecule type" value="Genomic_DNA"/>
</dbReference>
<evidence type="ECO:0000259" key="1">
    <source>
        <dbReference type="Pfam" id="PF02782"/>
    </source>
</evidence>
<dbReference type="RefSeq" id="WP_016194866.1">
    <property type="nucleotide sequence ID" value="NZ_AQPN01000063.1"/>
</dbReference>